<gene>
    <name evidence="1" type="ORF">NCGR_LOCUS36582</name>
</gene>
<dbReference type="AlphaFoldDB" id="A0A811QBG3"/>
<name>A0A811QBG3_9POAL</name>
<reference evidence="1" key="1">
    <citation type="submission" date="2020-10" db="EMBL/GenBank/DDBJ databases">
        <authorList>
            <person name="Han B."/>
            <person name="Lu T."/>
            <person name="Zhao Q."/>
            <person name="Huang X."/>
            <person name="Zhao Y."/>
        </authorList>
    </citation>
    <scope>NUCLEOTIDE SEQUENCE</scope>
</reference>
<comment type="caution">
    <text evidence="1">The sequence shown here is derived from an EMBL/GenBank/DDBJ whole genome shotgun (WGS) entry which is preliminary data.</text>
</comment>
<keyword evidence="2" id="KW-1185">Reference proteome</keyword>
<dbReference type="Proteomes" id="UP000604825">
    <property type="component" value="Unassembled WGS sequence"/>
</dbReference>
<evidence type="ECO:0000313" key="2">
    <source>
        <dbReference type="Proteomes" id="UP000604825"/>
    </source>
</evidence>
<protein>
    <submittedName>
        <fullName evidence="1">Uncharacterized protein</fullName>
    </submittedName>
</protein>
<evidence type="ECO:0000313" key="1">
    <source>
        <dbReference type="EMBL" id="CAD6252936.1"/>
    </source>
</evidence>
<dbReference type="EMBL" id="CAJGYO010000009">
    <property type="protein sequence ID" value="CAD6252936.1"/>
    <property type="molecule type" value="Genomic_DNA"/>
</dbReference>
<proteinExistence type="predicted"/>
<sequence length="153" mass="16599">MAAAKSPQHRERARSGLGGSGIAGKDAWRSAFINWIDPMATTTTFIDRAPHNIIDQLAKLGDNFFAGNTSSSPLLLDATAPLLLVAPRSDYATSSVAVSLPYNGLATKLMDNAARLSNSEHARSKEDLDIRNMTNRWKTMFDDSSLAPTILHQ</sequence>
<accession>A0A811QBG3</accession>
<organism evidence="1 2">
    <name type="scientific">Miscanthus lutarioriparius</name>
    <dbReference type="NCBI Taxonomy" id="422564"/>
    <lineage>
        <taxon>Eukaryota</taxon>
        <taxon>Viridiplantae</taxon>
        <taxon>Streptophyta</taxon>
        <taxon>Embryophyta</taxon>
        <taxon>Tracheophyta</taxon>
        <taxon>Spermatophyta</taxon>
        <taxon>Magnoliopsida</taxon>
        <taxon>Liliopsida</taxon>
        <taxon>Poales</taxon>
        <taxon>Poaceae</taxon>
        <taxon>PACMAD clade</taxon>
        <taxon>Panicoideae</taxon>
        <taxon>Andropogonodae</taxon>
        <taxon>Andropogoneae</taxon>
        <taxon>Saccharinae</taxon>
        <taxon>Miscanthus</taxon>
    </lineage>
</organism>